<gene>
    <name evidence="4" type="ORF">LdCL_220015000</name>
</gene>
<feature type="region of interest" description="Disordered" evidence="2">
    <location>
        <begin position="485"/>
        <end position="505"/>
    </location>
</feature>
<feature type="region of interest" description="Disordered" evidence="2">
    <location>
        <begin position="678"/>
        <end position="698"/>
    </location>
</feature>
<dbReference type="InterPro" id="IPR050747">
    <property type="entry name" value="Mitochondrial_chaperone_BCS1"/>
</dbReference>
<dbReference type="EMBL" id="CP029521">
    <property type="protein sequence ID" value="AYU78793.1"/>
    <property type="molecule type" value="Genomic_DNA"/>
</dbReference>
<dbReference type="InterPro" id="IPR003959">
    <property type="entry name" value="ATPase_AAA_core"/>
</dbReference>
<dbReference type="SUPFAM" id="SSF52540">
    <property type="entry name" value="P-loop containing nucleoside triphosphate hydrolases"/>
    <property type="match status" value="1"/>
</dbReference>
<evidence type="ECO:0000256" key="1">
    <source>
        <dbReference type="ARBA" id="ARBA00007448"/>
    </source>
</evidence>
<dbReference type="Pfam" id="PF00004">
    <property type="entry name" value="AAA"/>
    <property type="match status" value="1"/>
</dbReference>
<dbReference type="Proteomes" id="UP000274082">
    <property type="component" value="Chromosome 22"/>
</dbReference>
<keyword evidence="5" id="KW-1185">Reference proteome</keyword>
<sequence length="735" mass="80448">MNAIGATGASTMSVASVSSSVMSDGKRYEGAFDQLYGDTHEQLRQLAPLIHTTLSAFVAALEYWLPFPPEWLLLLGPFLVGFVQAVWPKLSSRMSVWRSGVGRCYASRVLVHEAPMNLYDEVNSLNELMFNAVLLYVCGTLWRQKPLPESRLIGLQTRVILMDPYRCYSSSTYGSPFRIAHEENDADERQNLKTETVSRLRVVKVPLDVYLPVQVDDIELCYTEESFHKSGCRDRWTRHNLTLRCKNSTDAGAKLDEFVQRALEVFAEGAPGKEDDALRWFFAYGGESDDKVFFNQYVLRSNKGFDTLFFPQRDATLTLINQFMQRRGRFAVEGFPQRLGFLVYGPPGTGRHAFVKALAAHTGRHIVSVPLSKLRTNQQLYEIFFAREYQSEEGDSVQKLRMEDVIFLFDDVDAADSVVCARAARRVVQRRAAARLTARAGWREAPLTNCVIEMDTSSSRPVMRVEDNTLPLALLLKIMGSDASKNDGASAVDRGGGRSTGGRRQKMEETAAAACEAGAKVAGGHLLGMNDVLLGDSKDKLDLSGLLNVLDGVVDMPGRMVVMITEHPEWLDPALIRPGRFSVRLRLDYMEMETLVQMLGLYYGDVAHSRRGSGAGADGCAAGAGVGGRVEAACAAQYSAAGSAAGCVVHRELSEAQVARVRGVVAALEAEADAAGAREVSADGSSGSGSGSGSGESKYRFQVTPCEVEMLCMEQDDLEGFLSQLAGLVRGTVQL</sequence>
<evidence type="ECO:0000256" key="2">
    <source>
        <dbReference type="SAM" id="MobiDB-lite"/>
    </source>
</evidence>
<dbReference type="OrthoDB" id="10251412at2759"/>
<dbReference type="VEuPathDB" id="TriTrypDB:LdBPK_021560.1"/>
<accession>A0A3Q8IC80</accession>
<feature type="domain" description="AAA+ ATPase" evidence="3">
    <location>
        <begin position="337"/>
        <end position="591"/>
    </location>
</feature>
<evidence type="ECO:0000259" key="3">
    <source>
        <dbReference type="SMART" id="SM00382"/>
    </source>
</evidence>
<proteinExistence type="inferred from homology"/>
<dbReference type="GO" id="GO:0016887">
    <property type="term" value="F:ATP hydrolysis activity"/>
    <property type="evidence" value="ECO:0007669"/>
    <property type="project" value="InterPro"/>
</dbReference>
<reference evidence="4 5" key="1">
    <citation type="journal article" date="2018" name="Sci. Rep.">
        <title>A complete Leishmania donovani reference genome identifies novel genetic variations associated with virulence.</title>
        <authorList>
            <person name="Lypaczewski P."/>
            <person name="Hoshizaki J."/>
            <person name="Zhang W.-W."/>
            <person name="McCall L.-I."/>
            <person name="Torcivia-Rodriguez J."/>
            <person name="Simonyan V."/>
            <person name="Kaur A."/>
            <person name="Dewar K."/>
            <person name="Matlashewski G."/>
        </authorList>
    </citation>
    <scope>NUCLEOTIDE SEQUENCE [LARGE SCALE GENOMIC DNA]</scope>
    <source>
        <strain evidence="4 5">LdCL</strain>
    </source>
</reference>
<evidence type="ECO:0000313" key="5">
    <source>
        <dbReference type="Proteomes" id="UP000274082"/>
    </source>
</evidence>
<dbReference type="InterPro" id="IPR003593">
    <property type="entry name" value="AAA+_ATPase"/>
</dbReference>
<comment type="similarity">
    <text evidence="1">Belongs to the AAA ATPase family. BCS1 subfamily.</text>
</comment>
<dbReference type="SMART" id="SM00382">
    <property type="entry name" value="AAA"/>
    <property type="match status" value="1"/>
</dbReference>
<dbReference type="VEuPathDB" id="TriTrypDB:LdCL_220015000"/>
<evidence type="ECO:0000313" key="4">
    <source>
        <dbReference type="EMBL" id="AYU78793.1"/>
    </source>
</evidence>
<dbReference type="AlphaFoldDB" id="A0A3Q8IC80"/>
<dbReference type="GO" id="GO:0005524">
    <property type="term" value="F:ATP binding"/>
    <property type="evidence" value="ECO:0007669"/>
    <property type="project" value="InterPro"/>
</dbReference>
<name>A0A3Q8IC80_LEIDO</name>
<dbReference type="PANTHER" id="PTHR23070">
    <property type="entry name" value="BCS1 AAA-TYPE ATPASE"/>
    <property type="match status" value="1"/>
</dbReference>
<protein>
    <submittedName>
        <fullName evidence="4">Mitochondrial chaperone, putative</fullName>
    </submittedName>
</protein>
<dbReference type="InterPro" id="IPR027417">
    <property type="entry name" value="P-loop_NTPase"/>
</dbReference>
<organism evidence="4 5">
    <name type="scientific">Leishmania donovani</name>
    <dbReference type="NCBI Taxonomy" id="5661"/>
    <lineage>
        <taxon>Eukaryota</taxon>
        <taxon>Discoba</taxon>
        <taxon>Euglenozoa</taxon>
        <taxon>Kinetoplastea</taxon>
        <taxon>Metakinetoplastina</taxon>
        <taxon>Trypanosomatida</taxon>
        <taxon>Trypanosomatidae</taxon>
        <taxon>Leishmaniinae</taxon>
        <taxon>Leishmania</taxon>
    </lineage>
</organism>
<dbReference type="VEuPathDB" id="TriTrypDB:LDHU3_22.1230"/>
<dbReference type="Gene3D" id="3.40.50.300">
    <property type="entry name" value="P-loop containing nucleotide triphosphate hydrolases"/>
    <property type="match status" value="1"/>
</dbReference>